<proteinExistence type="predicted"/>
<evidence type="ECO:0000313" key="2">
    <source>
        <dbReference type="EMBL" id="CAD7249978.1"/>
    </source>
</evidence>
<gene>
    <name evidence="2" type="ORF">DSTB1V02_LOCUS9762</name>
</gene>
<dbReference type="InterPro" id="IPR003599">
    <property type="entry name" value="Ig_sub"/>
</dbReference>
<dbReference type="EMBL" id="LR902108">
    <property type="protein sequence ID" value="CAD7249978.1"/>
    <property type="molecule type" value="Genomic_DNA"/>
</dbReference>
<organism evidence="2">
    <name type="scientific">Darwinula stevensoni</name>
    <dbReference type="NCBI Taxonomy" id="69355"/>
    <lineage>
        <taxon>Eukaryota</taxon>
        <taxon>Metazoa</taxon>
        <taxon>Ecdysozoa</taxon>
        <taxon>Arthropoda</taxon>
        <taxon>Crustacea</taxon>
        <taxon>Oligostraca</taxon>
        <taxon>Ostracoda</taxon>
        <taxon>Podocopa</taxon>
        <taxon>Podocopida</taxon>
        <taxon>Darwinulocopina</taxon>
        <taxon>Darwinuloidea</taxon>
        <taxon>Darwinulidae</taxon>
        <taxon>Darwinula</taxon>
    </lineage>
</organism>
<dbReference type="EMBL" id="CAJPEV010002591">
    <property type="protein sequence ID" value="CAG0897413.1"/>
    <property type="molecule type" value="Genomic_DNA"/>
</dbReference>
<keyword evidence="3" id="KW-1185">Reference proteome</keyword>
<dbReference type="SMART" id="SM00408">
    <property type="entry name" value="IGc2"/>
    <property type="match status" value="1"/>
</dbReference>
<dbReference type="InterPro" id="IPR007110">
    <property type="entry name" value="Ig-like_dom"/>
</dbReference>
<dbReference type="InterPro" id="IPR013783">
    <property type="entry name" value="Ig-like_fold"/>
</dbReference>
<dbReference type="SUPFAM" id="SSF48726">
    <property type="entry name" value="Immunoglobulin"/>
    <property type="match status" value="1"/>
</dbReference>
<dbReference type="AlphaFoldDB" id="A0A7R9A9H8"/>
<reference evidence="2" key="1">
    <citation type="submission" date="2020-11" db="EMBL/GenBank/DDBJ databases">
        <authorList>
            <person name="Tran Van P."/>
        </authorList>
    </citation>
    <scope>NUCLEOTIDE SEQUENCE</scope>
</reference>
<dbReference type="Gene3D" id="2.60.40.10">
    <property type="entry name" value="Immunoglobulins"/>
    <property type="match status" value="1"/>
</dbReference>
<dbReference type="Pfam" id="PF13927">
    <property type="entry name" value="Ig_3"/>
    <property type="match status" value="1"/>
</dbReference>
<dbReference type="InterPro" id="IPR036179">
    <property type="entry name" value="Ig-like_dom_sf"/>
</dbReference>
<dbReference type="PROSITE" id="PS50835">
    <property type="entry name" value="IG_LIKE"/>
    <property type="match status" value="1"/>
</dbReference>
<dbReference type="CDD" id="cd00096">
    <property type="entry name" value="Ig"/>
    <property type="match status" value="1"/>
</dbReference>
<dbReference type="Proteomes" id="UP000677054">
    <property type="component" value="Unassembled WGS sequence"/>
</dbReference>
<accession>A0A7R9A9H8</accession>
<protein>
    <recommendedName>
        <fullName evidence="1">Ig-like domain-containing protein</fullName>
    </recommendedName>
</protein>
<name>A0A7R9A9H8_9CRUS</name>
<dbReference type="InterPro" id="IPR003598">
    <property type="entry name" value="Ig_sub2"/>
</dbReference>
<dbReference type="SMART" id="SM00409">
    <property type="entry name" value="IG"/>
    <property type="match status" value="1"/>
</dbReference>
<dbReference type="OrthoDB" id="6370772at2759"/>
<sequence length="427" mass="47570">MPPFFPGRGGTSEKRIGEFRRDIGQNQFPREEIEMTDFGVGAKMSVLPDKTSSIIVAPKGYNLSLPCSPFISNGSNIKWQTVDNAKKAECKGSNGYVYMFPAPDESEIVKAKPVIYVEMADSLEETSSETVIHVEEHSVIHVHCLTLGSDVRWRWSDSSHPENTGENVQLKVQGTGIPVIYSKLTVNVSRNRHGQNFPEFLISREPEFGHPLFEGMKVSLNCEVDANPVSTPLWIKSSHSREEVRGENGLLYFDAVVPDDSGWYKCMTSHALGNFSSLGYLLNIMPVDVEKENEHIGEESTEKSKEAIQLPGDFIVEEPPLQVQTCPPIKVGKSRMSILRNDGVLEAGACFFMQRHTFSFQPETAQGTNVILLLRTSDGNVHAENMDFGVGHKFSLSSAPPCVQLYFTFHILVLLLQLLLYEADDPM</sequence>
<evidence type="ECO:0000259" key="1">
    <source>
        <dbReference type="PROSITE" id="PS50835"/>
    </source>
</evidence>
<evidence type="ECO:0000313" key="3">
    <source>
        <dbReference type="Proteomes" id="UP000677054"/>
    </source>
</evidence>
<feature type="domain" description="Ig-like" evidence="1">
    <location>
        <begin position="198"/>
        <end position="270"/>
    </location>
</feature>